<dbReference type="PANTHER" id="PTHR46696">
    <property type="entry name" value="P450, PUTATIVE (EUROFUNG)-RELATED"/>
    <property type="match status" value="1"/>
</dbReference>
<dbReference type="GO" id="GO:0005506">
    <property type="term" value="F:iron ion binding"/>
    <property type="evidence" value="ECO:0007669"/>
    <property type="project" value="InterPro"/>
</dbReference>
<dbReference type="GO" id="GO:0008395">
    <property type="term" value="F:steroid hydroxylase activity"/>
    <property type="evidence" value="ECO:0007669"/>
    <property type="project" value="TreeGrafter"/>
</dbReference>
<dbReference type="PROSITE" id="PS00086">
    <property type="entry name" value="CYTOCHROME_P450"/>
    <property type="match status" value="1"/>
</dbReference>
<dbReference type="Gene3D" id="1.10.630.10">
    <property type="entry name" value="Cytochrome P450"/>
    <property type="match status" value="1"/>
</dbReference>
<dbReference type="AlphaFoldDB" id="A0A3R8QHN2"/>
<proteinExistence type="inferred from homology"/>
<evidence type="ECO:0000256" key="2">
    <source>
        <dbReference type="ARBA" id="ARBA00022617"/>
    </source>
</evidence>
<comment type="caution">
    <text evidence="8">The sequence shown here is derived from an EMBL/GenBank/DDBJ whole genome shotgun (WGS) entry which is preliminary data.</text>
</comment>
<gene>
    <name evidence="8" type="ORF">CQW44_15440</name>
</gene>
<dbReference type="SUPFAM" id="SSF48264">
    <property type="entry name" value="Cytochrome P450"/>
    <property type="match status" value="1"/>
</dbReference>
<dbReference type="RefSeq" id="WP_125211587.1">
    <property type="nucleotide sequence ID" value="NZ_JBHWCI010000034.1"/>
</dbReference>
<dbReference type="InterPro" id="IPR036396">
    <property type="entry name" value="Cyt_P450_sf"/>
</dbReference>
<dbReference type="FunFam" id="1.10.630.10:FF:000018">
    <property type="entry name" value="Cytochrome P450 monooxygenase"/>
    <property type="match status" value="1"/>
</dbReference>
<evidence type="ECO:0000313" key="9">
    <source>
        <dbReference type="Proteomes" id="UP000276379"/>
    </source>
</evidence>
<reference evidence="8 9" key="1">
    <citation type="submission" date="2017-10" db="EMBL/GenBank/DDBJ databases">
        <title>Draft genome of actinobacteria isolated from guarana (Paullinia cupana (Mart.) Ducke.</title>
        <authorList>
            <person name="Siqueira K.A."/>
            <person name="Liotti R.G."/>
            <person name="Mendes T.A."/>
            <person name="Soares M.A."/>
        </authorList>
    </citation>
    <scope>NUCLEOTIDE SEQUENCE [LARGE SCALE GENOMIC DNA]</scope>
    <source>
        <strain evidence="8 9">199</strain>
    </source>
</reference>
<dbReference type="CDD" id="cd20625">
    <property type="entry name" value="CYP164-like"/>
    <property type="match status" value="1"/>
</dbReference>
<dbReference type="Proteomes" id="UP000276379">
    <property type="component" value="Unassembled WGS sequence"/>
</dbReference>
<dbReference type="Pfam" id="PF00067">
    <property type="entry name" value="p450"/>
    <property type="match status" value="2"/>
</dbReference>
<keyword evidence="6 7" id="KW-0503">Monooxygenase</keyword>
<evidence type="ECO:0000256" key="7">
    <source>
        <dbReference type="RuleBase" id="RU000461"/>
    </source>
</evidence>
<comment type="similarity">
    <text evidence="1 7">Belongs to the cytochrome P450 family.</text>
</comment>
<accession>A0A3R8QHN2</accession>
<dbReference type="InterPro" id="IPR001128">
    <property type="entry name" value="Cyt_P450"/>
</dbReference>
<dbReference type="InterPro" id="IPR017972">
    <property type="entry name" value="Cyt_P450_CS"/>
</dbReference>
<evidence type="ECO:0000256" key="3">
    <source>
        <dbReference type="ARBA" id="ARBA00022723"/>
    </source>
</evidence>
<evidence type="ECO:0000256" key="6">
    <source>
        <dbReference type="ARBA" id="ARBA00023033"/>
    </source>
</evidence>
<name>A0A3R8QHN2_9ACTN</name>
<dbReference type="GO" id="GO:0020037">
    <property type="term" value="F:heme binding"/>
    <property type="evidence" value="ECO:0007669"/>
    <property type="project" value="InterPro"/>
</dbReference>
<dbReference type="PANTHER" id="PTHR46696:SF4">
    <property type="entry name" value="BIOTIN BIOSYNTHESIS CYTOCHROME P450"/>
    <property type="match status" value="1"/>
</dbReference>
<dbReference type="PRINTS" id="PR00359">
    <property type="entry name" value="BP450"/>
</dbReference>
<protein>
    <submittedName>
        <fullName evidence="8">Hydroxylase</fullName>
    </submittedName>
</protein>
<evidence type="ECO:0000256" key="5">
    <source>
        <dbReference type="ARBA" id="ARBA00023004"/>
    </source>
</evidence>
<dbReference type="EMBL" id="PDES01000006">
    <property type="protein sequence ID" value="RRQ86271.1"/>
    <property type="molecule type" value="Genomic_DNA"/>
</dbReference>
<evidence type="ECO:0000256" key="4">
    <source>
        <dbReference type="ARBA" id="ARBA00023002"/>
    </source>
</evidence>
<evidence type="ECO:0000313" key="8">
    <source>
        <dbReference type="EMBL" id="RRQ86271.1"/>
    </source>
</evidence>
<keyword evidence="5 7" id="KW-0408">Iron</keyword>
<keyword evidence="2 7" id="KW-0349">Heme</keyword>
<keyword evidence="4 7" id="KW-0560">Oxidoreductase</keyword>
<keyword evidence="9" id="KW-1185">Reference proteome</keyword>
<dbReference type="GO" id="GO:0036199">
    <property type="term" value="F:cholest-4-en-3-one 26-monooxygenase activity"/>
    <property type="evidence" value="ECO:0007669"/>
    <property type="project" value="TreeGrafter"/>
</dbReference>
<dbReference type="GO" id="GO:0006707">
    <property type="term" value="P:cholesterol catabolic process"/>
    <property type="evidence" value="ECO:0007669"/>
    <property type="project" value="TreeGrafter"/>
</dbReference>
<sequence length="410" mass="44775">MSPTKTLADPIDVMGRLLSFEGKQDPYPLYEQMRAHGPVVDVGGAHLFVTGHAECARALREPDLLSTDAAVQDGKLPGWREHASWSWLTKNMLFSNDPDHERYRRFFSSAFSARSVEAWRPLVERRAAYAVERVARLAAGGEAVDVVAEFSFPMAAGVIGELLGIPDEDHDAFRADVGDITLTLEPIRDMGQLTAGDAAMERLAVYFHDLVARRRAHPTTDLTSSFTAARDAGGELSETELVANLMLLLVAATEAPQDLLSNMVRLALTHPAEAERLRTEPGFAAGFTDETLRFDPAAQILNRVASRDLDFFGVKVARGVPLTLLIAAGNRDPRRFTDPDVFDPARRDNSPLTFSGGAHFCLGAALARMSAETAVPLLLRRLPGLRLAGEATFRDQIVQRGHGRLPVTAD</sequence>
<organism evidence="8 9">
    <name type="scientific">Streptomyces griseofuscus</name>
    <dbReference type="NCBI Taxonomy" id="146922"/>
    <lineage>
        <taxon>Bacteria</taxon>
        <taxon>Bacillati</taxon>
        <taxon>Actinomycetota</taxon>
        <taxon>Actinomycetes</taxon>
        <taxon>Kitasatosporales</taxon>
        <taxon>Streptomycetaceae</taxon>
        <taxon>Streptomyces</taxon>
    </lineage>
</organism>
<keyword evidence="3 7" id="KW-0479">Metal-binding</keyword>
<dbReference type="InterPro" id="IPR002397">
    <property type="entry name" value="Cyt_P450_B"/>
</dbReference>
<evidence type="ECO:0000256" key="1">
    <source>
        <dbReference type="ARBA" id="ARBA00010617"/>
    </source>
</evidence>